<dbReference type="Proteomes" id="UP000031473">
    <property type="component" value="Unassembled WGS sequence"/>
</dbReference>
<reference evidence="2 3" key="1">
    <citation type="submission" date="2014-10" db="EMBL/GenBank/DDBJ databases">
        <title>Kaistella jeonii genome.</title>
        <authorList>
            <person name="Clayton J.T."/>
            <person name="Newman J.D."/>
        </authorList>
    </citation>
    <scope>NUCLEOTIDE SEQUENCE [LARGE SCALE GENOMIC DNA]</scope>
    <source>
        <strain evidence="2 3">DSM 17048</strain>
    </source>
</reference>
<dbReference type="RefSeq" id="WP_039354278.1">
    <property type="nucleotide sequence ID" value="NZ_FOLA01000014.1"/>
</dbReference>
<protein>
    <submittedName>
        <fullName evidence="2">Membrane protein</fullName>
    </submittedName>
</protein>
<accession>A0A0C1D288</accession>
<dbReference type="EMBL" id="JSYL01000013">
    <property type="protein sequence ID" value="KIA87895.1"/>
    <property type="molecule type" value="Genomic_DNA"/>
</dbReference>
<sequence length="123" mass="13869">MKKTILLVFLLLLGLVTLFMSSSVIFDWFRIREKEGNYVPGIVWANLVCAILYLIAAYGILKNQTWAKMPLIISLIILVLAYIGLFIHINNGGLYETKTIGAMAFRIGVTAIFLFITTKILKK</sequence>
<keyword evidence="3" id="KW-1185">Reference proteome</keyword>
<gene>
    <name evidence="2" type="ORF">OA86_13300</name>
</gene>
<feature type="transmembrane region" description="Helical" evidence="1">
    <location>
        <begin position="70"/>
        <end position="89"/>
    </location>
</feature>
<dbReference type="AlphaFoldDB" id="A0A0C1D288"/>
<comment type="caution">
    <text evidence="2">The sequence shown here is derived from an EMBL/GenBank/DDBJ whole genome shotgun (WGS) entry which is preliminary data.</text>
</comment>
<keyword evidence="1" id="KW-0472">Membrane</keyword>
<dbReference type="OrthoDB" id="1122739at2"/>
<proteinExistence type="predicted"/>
<evidence type="ECO:0000313" key="2">
    <source>
        <dbReference type="EMBL" id="KIA87895.1"/>
    </source>
</evidence>
<feature type="transmembrane region" description="Helical" evidence="1">
    <location>
        <begin position="42"/>
        <end position="61"/>
    </location>
</feature>
<feature type="transmembrane region" description="Helical" evidence="1">
    <location>
        <begin position="101"/>
        <end position="121"/>
    </location>
</feature>
<dbReference type="STRING" id="266749.SAMN05421876_11457"/>
<evidence type="ECO:0000313" key="3">
    <source>
        <dbReference type="Proteomes" id="UP000031473"/>
    </source>
</evidence>
<evidence type="ECO:0000256" key="1">
    <source>
        <dbReference type="SAM" id="Phobius"/>
    </source>
</evidence>
<name>A0A0C1D288_9FLAO</name>
<organism evidence="2 3">
    <name type="scientific">Kaistella jeonii</name>
    <dbReference type="NCBI Taxonomy" id="266749"/>
    <lineage>
        <taxon>Bacteria</taxon>
        <taxon>Pseudomonadati</taxon>
        <taxon>Bacteroidota</taxon>
        <taxon>Flavobacteriia</taxon>
        <taxon>Flavobacteriales</taxon>
        <taxon>Weeksellaceae</taxon>
        <taxon>Chryseobacterium group</taxon>
        <taxon>Kaistella</taxon>
    </lineage>
</organism>
<keyword evidence="1" id="KW-1133">Transmembrane helix</keyword>
<keyword evidence="1" id="KW-0812">Transmembrane</keyword>